<sequence>MTKTIFVSGATGNTGRLTVQALLAKGAKVVAGVHSPEKADALKSLGAEVRPFDLSDIGAMTDAMRGTEGLYLVTPVSQHTETLTSNMVQAAKVAGVSHVVKLSGLDVDKGDFAFAQWHFAAEEVIRASGLDWTFLHPNSFIQNFYGALPTIKVQGVYYNTYATAPVSFVDARDIGDVAATALLSRDHVGQIYNLTGPDSLSRDDVVALFSEAAGKSVQSVDVGGSQLIETFLGFGMPQTEAAATAELLGYTATGRASRISPDVETLLGRAPRSLAQWTQENAQAFR</sequence>
<dbReference type="InterPro" id="IPR036291">
    <property type="entry name" value="NAD(P)-bd_dom_sf"/>
</dbReference>
<comment type="caution">
    <text evidence="2">The sequence shown here is derived from an EMBL/GenBank/DDBJ whole genome shotgun (WGS) entry which is preliminary data.</text>
</comment>
<dbReference type="SUPFAM" id="SSF51735">
    <property type="entry name" value="NAD(P)-binding Rossmann-fold domains"/>
    <property type="match status" value="1"/>
</dbReference>
<proteinExistence type="predicted"/>
<dbReference type="CDD" id="cd05269">
    <property type="entry name" value="TMR_SDR_a"/>
    <property type="match status" value="1"/>
</dbReference>
<dbReference type="InterPro" id="IPR051604">
    <property type="entry name" value="Ergot_Alk_Oxidoreductase"/>
</dbReference>
<keyword evidence="3" id="KW-1185">Reference proteome</keyword>
<dbReference type="Gene3D" id="3.40.50.720">
    <property type="entry name" value="NAD(P)-binding Rossmann-like Domain"/>
    <property type="match status" value="1"/>
</dbReference>
<accession>A0A4R5UBC0</accession>
<evidence type="ECO:0000313" key="2">
    <source>
        <dbReference type="EMBL" id="TDK32150.1"/>
    </source>
</evidence>
<gene>
    <name evidence="2" type="ORF">E2F50_17590</name>
</gene>
<evidence type="ECO:0000313" key="3">
    <source>
        <dbReference type="Proteomes" id="UP000295238"/>
    </source>
</evidence>
<dbReference type="RefSeq" id="WP_133317490.1">
    <property type="nucleotide sequence ID" value="NZ_SMTL01000005.1"/>
</dbReference>
<evidence type="ECO:0000259" key="1">
    <source>
        <dbReference type="Pfam" id="PF05368"/>
    </source>
</evidence>
<dbReference type="InterPro" id="IPR008030">
    <property type="entry name" value="NmrA-like"/>
</dbReference>
<protein>
    <submittedName>
        <fullName evidence="2">SDR family oxidoreductase</fullName>
    </submittedName>
</protein>
<dbReference type="PANTHER" id="PTHR43162:SF1">
    <property type="entry name" value="PRESTALK A DIFFERENTIATION PROTEIN A"/>
    <property type="match status" value="1"/>
</dbReference>
<dbReference type="OrthoDB" id="7352262at2"/>
<dbReference type="Pfam" id="PF05368">
    <property type="entry name" value="NmrA"/>
    <property type="match status" value="1"/>
</dbReference>
<name>A0A4R5UBC0_9HYPH</name>
<reference evidence="2 3" key="1">
    <citation type="submission" date="2019-03" db="EMBL/GenBank/DDBJ databases">
        <title>Rhizobium sp. nov., an bacterium isolated from biocrust in Mu Us Desert.</title>
        <authorList>
            <person name="Lixiong L."/>
        </authorList>
    </citation>
    <scope>NUCLEOTIDE SEQUENCE [LARGE SCALE GENOMIC DNA]</scope>
    <source>
        <strain evidence="2 3">SPY-1</strain>
    </source>
</reference>
<dbReference type="PANTHER" id="PTHR43162">
    <property type="match status" value="1"/>
</dbReference>
<feature type="domain" description="NmrA-like" evidence="1">
    <location>
        <begin position="1"/>
        <end position="238"/>
    </location>
</feature>
<organism evidence="2 3">
    <name type="scientific">Rhizobium deserti</name>
    <dbReference type="NCBI Taxonomy" id="2547961"/>
    <lineage>
        <taxon>Bacteria</taxon>
        <taxon>Pseudomonadati</taxon>
        <taxon>Pseudomonadota</taxon>
        <taxon>Alphaproteobacteria</taxon>
        <taxon>Hyphomicrobiales</taxon>
        <taxon>Rhizobiaceae</taxon>
        <taxon>Rhizobium/Agrobacterium group</taxon>
        <taxon>Rhizobium</taxon>
    </lineage>
</organism>
<dbReference type="Gene3D" id="3.90.25.10">
    <property type="entry name" value="UDP-galactose 4-epimerase, domain 1"/>
    <property type="match status" value="1"/>
</dbReference>
<dbReference type="Proteomes" id="UP000295238">
    <property type="component" value="Unassembled WGS sequence"/>
</dbReference>
<dbReference type="EMBL" id="SMTL01000005">
    <property type="protein sequence ID" value="TDK32150.1"/>
    <property type="molecule type" value="Genomic_DNA"/>
</dbReference>
<dbReference type="AlphaFoldDB" id="A0A4R5UBC0"/>